<evidence type="ECO:0000313" key="1">
    <source>
        <dbReference type="EMBL" id="SFK75138.1"/>
    </source>
</evidence>
<organism evidence="1 2">
    <name type="scientific">Nitrosomonas aestuarii</name>
    <dbReference type="NCBI Taxonomy" id="52441"/>
    <lineage>
        <taxon>Bacteria</taxon>
        <taxon>Pseudomonadati</taxon>
        <taxon>Pseudomonadota</taxon>
        <taxon>Betaproteobacteria</taxon>
        <taxon>Nitrosomonadales</taxon>
        <taxon>Nitrosomonadaceae</taxon>
        <taxon>Nitrosomonas</taxon>
    </lineage>
</organism>
<proteinExistence type="predicted"/>
<keyword evidence="2" id="KW-1185">Reference proteome</keyword>
<reference evidence="2" key="1">
    <citation type="submission" date="2016-10" db="EMBL/GenBank/DDBJ databases">
        <authorList>
            <person name="Varghese N."/>
            <person name="Submissions S."/>
        </authorList>
    </citation>
    <scope>NUCLEOTIDE SEQUENCE [LARGE SCALE GENOMIC DNA]</scope>
    <source>
        <strain evidence="2">Nm69</strain>
    </source>
</reference>
<dbReference type="RefSeq" id="WP_090699743.1">
    <property type="nucleotide sequence ID" value="NZ_FOSP01000014.1"/>
</dbReference>
<accession>A0A1I4C243</accession>
<evidence type="ECO:0000313" key="2">
    <source>
        <dbReference type="Proteomes" id="UP000199533"/>
    </source>
</evidence>
<dbReference type="OrthoDB" id="9795712at2"/>
<dbReference type="STRING" id="52441.SAMN05216302_101461"/>
<dbReference type="EMBL" id="FOSP01000014">
    <property type="protein sequence ID" value="SFK75138.1"/>
    <property type="molecule type" value="Genomic_DNA"/>
</dbReference>
<gene>
    <name evidence="1" type="ORF">SAMN05216302_101461</name>
</gene>
<sequence length="180" mass="20436">MLLKQSTIDEIIILKEKWLAMLAGETDSVIRAEFIQLFNIIESNGCRDNINHCFNKPIYRCIVDGDGKEWGIVEIVLSENGSSIWVKMLDIHLSPEVELNDETEESTKNRLDVFRAALIGIFELTKEIENTTTVKVYGRTDALVSFLRGMHDAFSVFTTLGTIKGIKVSIEGRWLVFYTS</sequence>
<dbReference type="Proteomes" id="UP000199533">
    <property type="component" value="Unassembled WGS sequence"/>
</dbReference>
<protein>
    <submittedName>
        <fullName evidence="1">Uncharacterized protein</fullName>
    </submittedName>
</protein>
<name>A0A1I4C243_9PROT</name>
<dbReference type="AlphaFoldDB" id="A0A1I4C243"/>